<dbReference type="OrthoDB" id="6502088at2759"/>
<keyword evidence="15" id="KW-1185">Reference proteome</keyword>
<dbReference type="GO" id="GO:0005886">
    <property type="term" value="C:plasma membrane"/>
    <property type="evidence" value="ECO:0007669"/>
    <property type="project" value="TreeGrafter"/>
</dbReference>
<name>A0A9Q0MQP0_9DIPT</name>
<keyword evidence="8 12" id="KW-0406">Ion transport</keyword>
<evidence type="ECO:0000256" key="7">
    <source>
        <dbReference type="ARBA" id="ARBA00023053"/>
    </source>
</evidence>
<gene>
    <name evidence="14" type="primary">Nach_6</name>
    <name evidence="14" type="ORF">Bhyg_13788</name>
</gene>
<comment type="caution">
    <text evidence="14">The sequence shown here is derived from an EMBL/GenBank/DDBJ whole genome shotgun (WGS) entry which is preliminary data.</text>
</comment>
<keyword evidence="11 12" id="KW-0407">Ion channel</keyword>
<evidence type="ECO:0000256" key="10">
    <source>
        <dbReference type="ARBA" id="ARBA00023201"/>
    </source>
</evidence>
<dbReference type="InterPro" id="IPR001873">
    <property type="entry name" value="ENaC"/>
</dbReference>
<dbReference type="Pfam" id="PF00858">
    <property type="entry name" value="ASC"/>
    <property type="match status" value="1"/>
</dbReference>
<comment type="subcellular location">
    <subcellularLocation>
        <location evidence="1">Membrane</location>
        <topology evidence="1">Multi-pass membrane protein</topology>
    </subcellularLocation>
</comment>
<evidence type="ECO:0000256" key="4">
    <source>
        <dbReference type="ARBA" id="ARBA00022461"/>
    </source>
</evidence>
<evidence type="ECO:0000256" key="12">
    <source>
        <dbReference type="RuleBase" id="RU000679"/>
    </source>
</evidence>
<dbReference type="PANTHER" id="PTHR11690:SF263">
    <property type="entry name" value="PICKPOCKET 6"/>
    <property type="match status" value="1"/>
</dbReference>
<keyword evidence="4 12" id="KW-0894">Sodium channel</keyword>
<feature type="transmembrane region" description="Helical" evidence="13">
    <location>
        <begin position="61"/>
        <end position="83"/>
    </location>
</feature>
<comment type="similarity">
    <text evidence="2 12">Belongs to the amiloride-sensitive sodium channel (TC 1.A.6) family.</text>
</comment>
<evidence type="ECO:0000256" key="13">
    <source>
        <dbReference type="SAM" id="Phobius"/>
    </source>
</evidence>
<evidence type="ECO:0000313" key="14">
    <source>
        <dbReference type="EMBL" id="KAJ6635204.1"/>
    </source>
</evidence>
<keyword evidence="9 13" id="KW-0472">Membrane</keyword>
<keyword evidence="5 12" id="KW-0812">Transmembrane</keyword>
<dbReference type="EMBL" id="WJQU01000004">
    <property type="protein sequence ID" value="KAJ6635204.1"/>
    <property type="molecule type" value="Genomic_DNA"/>
</dbReference>
<evidence type="ECO:0000256" key="5">
    <source>
        <dbReference type="ARBA" id="ARBA00022692"/>
    </source>
</evidence>
<reference evidence="14" key="1">
    <citation type="submission" date="2022-07" db="EMBL/GenBank/DDBJ databases">
        <authorList>
            <person name="Trinca V."/>
            <person name="Uliana J.V.C."/>
            <person name="Torres T.T."/>
            <person name="Ward R.J."/>
            <person name="Monesi N."/>
        </authorList>
    </citation>
    <scope>NUCLEOTIDE SEQUENCE</scope>
    <source>
        <strain evidence="14">HSMRA1968</strain>
        <tissue evidence="14">Whole embryos</tissue>
    </source>
</reference>
<sequence length="511" mass="57609">MKTKVENDERKVYGMKTSPKTNEKIGFWSALKCIWLDYIDHTPVHGFFYLRASESTGFERIIWSTVIVASFIVGVILLAHLVAKFVTSPFQITAGHPEMLMRIPFPSISICHSQTVIDFHARNFVDKMKIPNGITKSDILQMLPSALGTFTDIQWRTIDINYFTTINEVLEANRLSVFDTVRAVGMKCPDLIRRCSFNKERFTCFQDHPYLTFRETMSYMGICCSFNYAPDNSSFEPMTINSFGVRGGLSFIGSSFPHLNDGTSGKLFSDGFFLIMHPPYDFPTEYASMQLLEVGKVTLVGIYPTISTLSAAVKALPIASRKCLIGSDVDLPIYRRPACTIQCLKMFIYEKCDCHPYFLPFDNNNSGIRNCTMLDGNCFQKIYVDMKKIRCGSCLPGCEDIHYKMSSAMVSYSYANTSINPMYEATSVTKQEFTAHVYFAGSTVPVRKTVLTVSFVDLLSNLGGVFSLVLGMSAFSILELLYYLCIKLPKSIRKSKTPEIITIHPANNMVR</sequence>
<proteinExistence type="inferred from homology"/>
<protein>
    <submittedName>
        <fullName evidence="14">Sodium channel protein Nach</fullName>
    </submittedName>
</protein>
<evidence type="ECO:0000256" key="3">
    <source>
        <dbReference type="ARBA" id="ARBA00022448"/>
    </source>
</evidence>
<feature type="transmembrane region" description="Helical" evidence="13">
    <location>
        <begin position="462"/>
        <end position="486"/>
    </location>
</feature>
<dbReference type="Proteomes" id="UP001151699">
    <property type="component" value="Chromosome C"/>
</dbReference>
<dbReference type="Gene3D" id="1.10.287.770">
    <property type="entry name" value="YojJ-like"/>
    <property type="match status" value="1"/>
</dbReference>
<evidence type="ECO:0000256" key="11">
    <source>
        <dbReference type="ARBA" id="ARBA00023303"/>
    </source>
</evidence>
<keyword evidence="7" id="KW-0915">Sodium</keyword>
<organism evidence="14 15">
    <name type="scientific">Pseudolycoriella hygida</name>
    <dbReference type="NCBI Taxonomy" id="35572"/>
    <lineage>
        <taxon>Eukaryota</taxon>
        <taxon>Metazoa</taxon>
        <taxon>Ecdysozoa</taxon>
        <taxon>Arthropoda</taxon>
        <taxon>Hexapoda</taxon>
        <taxon>Insecta</taxon>
        <taxon>Pterygota</taxon>
        <taxon>Neoptera</taxon>
        <taxon>Endopterygota</taxon>
        <taxon>Diptera</taxon>
        <taxon>Nematocera</taxon>
        <taxon>Sciaroidea</taxon>
        <taxon>Sciaridae</taxon>
        <taxon>Pseudolycoriella</taxon>
    </lineage>
</organism>
<dbReference type="Gene3D" id="2.60.470.10">
    <property type="entry name" value="Acid-sensing ion channels like domains"/>
    <property type="match status" value="1"/>
</dbReference>
<evidence type="ECO:0000256" key="8">
    <source>
        <dbReference type="ARBA" id="ARBA00023065"/>
    </source>
</evidence>
<evidence type="ECO:0000256" key="2">
    <source>
        <dbReference type="ARBA" id="ARBA00007193"/>
    </source>
</evidence>
<keyword evidence="3 12" id="KW-0813">Transport</keyword>
<dbReference type="GO" id="GO:0015280">
    <property type="term" value="F:ligand-gated sodium channel activity"/>
    <property type="evidence" value="ECO:0007669"/>
    <property type="project" value="TreeGrafter"/>
</dbReference>
<evidence type="ECO:0000256" key="6">
    <source>
        <dbReference type="ARBA" id="ARBA00022989"/>
    </source>
</evidence>
<dbReference type="PRINTS" id="PR01078">
    <property type="entry name" value="AMINACHANNEL"/>
</dbReference>
<keyword evidence="6 13" id="KW-1133">Transmembrane helix</keyword>
<accession>A0A9Q0MQP0</accession>
<evidence type="ECO:0000256" key="1">
    <source>
        <dbReference type="ARBA" id="ARBA00004141"/>
    </source>
</evidence>
<dbReference type="PANTHER" id="PTHR11690">
    <property type="entry name" value="AMILORIDE-SENSITIVE SODIUM CHANNEL-RELATED"/>
    <property type="match status" value="1"/>
</dbReference>
<keyword evidence="10 12" id="KW-0739">Sodium transport</keyword>
<evidence type="ECO:0000256" key="9">
    <source>
        <dbReference type="ARBA" id="ARBA00023136"/>
    </source>
</evidence>
<dbReference type="AlphaFoldDB" id="A0A9Q0MQP0"/>
<evidence type="ECO:0000313" key="15">
    <source>
        <dbReference type="Proteomes" id="UP001151699"/>
    </source>
</evidence>